<dbReference type="AlphaFoldDB" id="A0AAW5BIJ1"/>
<evidence type="ECO:0000313" key="8">
    <source>
        <dbReference type="EMBL" id="NSJ50091.1"/>
    </source>
</evidence>
<accession>A0AAW5BIJ1</accession>
<dbReference type="InterPro" id="IPR015421">
    <property type="entry name" value="PyrdxlP-dep_Trfase_major"/>
</dbReference>
<dbReference type="Proteomes" id="UP000669239">
    <property type="component" value="Unassembled WGS sequence"/>
</dbReference>
<dbReference type="InterPro" id="IPR015424">
    <property type="entry name" value="PyrdxlP-dep_Trfase"/>
</dbReference>
<evidence type="ECO:0000256" key="2">
    <source>
        <dbReference type="ARBA" id="ARBA00006966"/>
    </source>
</evidence>
<evidence type="ECO:0000256" key="4">
    <source>
        <dbReference type="ARBA" id="ARBA00023239"/>
    </source>
</evidence>
<reference evidence="8 9" key="1">
    <citation type="journal article" date="2020" name="Cell Host Microbe">
        <title>Functional and Genomic Variation between Human-Derived Isolates of Lachnospiraceae Reveals Inter- and Intra-Species Diversity.</title>
        <authorList>
            <person name="Sorbara M.T."/>
            <person name="Littmann E.R."/>
            <person name="Fontana E."/>
            <person name="Moody T.U."/>
            <person name="Kohout C.E."/>
            <person name="Gjonbalaj M."/>
            <person name="Eaton V."/>
            <person name="Seok R."/>
            <person name="Leiner I.M."/>
            <person name="Pamer E.G."/>
        </authorList>
    </citation>
    <scope>NUCLEOTIDE SEQUENCE [LARGE SCALE GENOMIC DNA]</scope>
    <source>
        <strain evidence="8 9">MSK.1.17</strain>
    </source>
</reference>
<dbReference type="Proteomes" id="UP001299608">
    <property type="component" value="Unassembled WGS sequence"/>
</dbReference>
<dbReference type="FunFam" id="3.40.640.10:FF:000030">
    <property type="entry name" value="Low-specificity L-threonine aldolase"/>
    <property type="match status" value="1"/>
</dbReference>
<evidence type="ECO:0000259" key="6">
    <source>
        <dbReference type="Pfam" id="PF01212"/>
    </source>
</evidence>
<dbReference type="InterPro" id="IPR001597">
    <property type="entry name" value="ArAA_b-elim_lyase/Thr_aldolase"/>
</dbReference>
<organism evidence="7 10">
    <name type="scientific">Enterocloster aldenensis</name>
    <dbReference type="NCBI Taxonomy" id="358742"/>
    <lineage>
        <taxon>Bacteria</taxon>
        <taxon>Bacillati</taxon>
        <taxon>Bacillota</taxon>
        <taxon>Clostridia</taxon>
        <taxon>Lachnospirales</taxon>
        <taxon>Lachnospiraceae</taxon>
        <taxon>Enterocloster</taxon>
    </lineage>
</organism>
<dbReference type="GO" id="GO:0008732">
    <property type="term" value="F:L-allo-threonine aldolase activity"/>
    <property type="evidence" value="ECO:0007669"/>
    <property type="project" value="TreeGrafter"/>
</dbReference>
<dbReference type="GO" id="GO:0006567">
    <property type="term" value="P:L-threonine catabolic process"/>
    <property type="evidence" value="ECO:0007669"/>
    <property type="project" value="TreeGrafter"/>
</dbReference>
<dbReference type="Gene3D" id="3.90.1150.10">
    <property type="entry name" value="Aspartate Aminotransferase, domain 1"/>
    <property type="match status" value="1"/>
</dbReference>
<dbReference type="EMBL" id="JAAITT010000021">
    <property type="protein sequence ID" value="NSJ50091.1"/>
    <property type="molecule type" value="Genomic_DNA"/>
</dbReference>
<dbReference type="PANTHER" id="PTHR48097">
    <property type="entry name" value="L-THREONINE ALDOLASE-RELATED"/>
    <property type="match status" value="1"/>
</dbReference>
<dbReference type="SUPFAM" id="SSF53383">
    <property type="entry name" value="PLP-dependent transferases"/>
    <property type="match status" value="1"/>
</dbReference>
<keyword evidence="9" id="KW-1185">Reference proteome</keyword>
<feature type="domain" description="Aromatic amino acid beta-eliminating lyase/threonine aldolase" evidence="6">
    <location>
        <begin position="5"/>
        <end position="287"/>
    </location>
</feature>
<evidence type="ECO:0000313" key="9">
    <source>
        <dbReference type="Proteomes" id="UP000669239"/>
    </source>
</evidence>
<dbReference type="NCBIfam" id="NF041359">
    <property type="entry name" value="GntG_guanitoxin"/>
    <property type="match status" value="1"/>
</dbReference>
<dbReference type="GO" id="GO:0006545">
    <property type="term" value="P:glycine biosynthetic process"/>
    <property type="evidence" value="ECO:0007669"/>
    <property type="project" value="TreeGrafter"/>
</dbReference>
<dbReference type="RefSeq" id="WP_165642338.1">
    <property type="nucleotide sequence ID" value="NZ_JAAITT010000021.1"/>
</dbReference>
<evidence type="ECO:0000313" key="7">
    <source>
        <dbReference type="EMBL" id="MCG4743803.1"/>
    </source>
</evidence>
<feature type="modified residue" description="N6-(pyridoxal phosphate)lysine" evidence="5">
    <location>
        <position position="200"/>
    </location>
</feature>
<evidence type="ECO:0000256" key="1">
    <source>
        <dbReference type="ARBA" id="ARBA00001933"/>
    </source>
</evidence>
<evidence type="ECO:0000256" key="3">
    <source>
        <dbReference type="ARBA" id="ARBA00022898"/>
    </source>
</evidence>
<dbReference type="Gene3D" id="3.40.640.10">
    <property type="entry name" value="Type I PLP-dependent aspartate aminotransferase-like (Major domain)"/>
    <property type="match status" value="1"/>
</dbReference>
<comment type="caution">
    <text evidence="7">The sequence shown here is derived from an EMBL/GenBank/DDBJ whole genome shotgun (WGS) entry which is preliminary data.</text>
</comment>
<dbReference type="Pfam" id="PF01212">
    <property type="entry name" value="Beta_elim_lyase"/>
    <property type="match status" value="1"/>
</dbReference>
<dbReference type="GO" id="GO:0005829">
    <property type="term" value="C:cytosol"/>
    <property type="evidence" value="ECO:0007669"/>
    <property type="project" value="TreeGrafter"/>
</dbReference>
<gene>
    <name evidence="8" type="ORF">G5B36_15480</name>
    <name evidence="7" type="ORF">L0N08_00075</name>
</gene>
<sequence>MYWIDLRSDTVTQPTMAMRQAMKDAIVGDDVYGDDPTVNQLEAMAARRMGKEAALFVVSGTMGNQLAVMTHTTPGQEIIANRNCHIIHYECGSPARLSGVGYALADRDDGTVTAEDVIRLKRPEHDAHFPATGLVCVENALCNGTVVPMDLLCRTCGTAHDNHIPVHLDGARIFNATLALGIDAAEIAACADSVMFCISKGLCAPVGSLLCGTKEFIEKARANRKALGGGMRQAGVIAACGVVALEDMVERLKEDHDNAKYLGGRLNEIPGIYADMDRIQINMVFWKTDIKGFTSPGFVDFMDKKGAKVYGILADEYRFVTSHDTPRRSLDQVVQLIREYIHTL</sequence>
<reference evidence="7" key="3">
    <citation type="submission" date="2022-01" db="EMBL/GenBank/DDBJ databases">
        <title>Collection of gut derived symbiotic bacterial strains cultured from healthy donors.</title>
        <authorList>
            <person name="Lin H."/>
            <person name="Kohout C."/>
            <person name="Waligurski E."/>
            <person name="Pamer E.G."/>
        </authorList>
    </citation>
    <scope>NUCLEOTIDE SEQUENCE</scope>
    <source>
        <strain evidence="7">DFI.6.55</strain>
    </source>
</reference>
<reference evidence="8" key="2">
    <citation type="submission" date="2020-02" db="EMBL/GenBank/DDBJ databases">
        <authorList>
            <person name="Littmann E."/>
            <person name="Sorbara M."/>
        </authorList>
    </citation>
    <scope>NUCLEOTIDE SEQUENCE</scope>
    <source>
        <strain evidence="8">MSK.1.17</strain>
    </source>
</reference>
<proteinExistence type="inferred from homology"/>
<dbReference type="InterPro" id="IPR023603">
    <property type="entry name" value="Low_specificity_L-TA-like"/>
</dbReference>
<comment type="similarity">
    <text evidence="2">Belongs to the threonine aldolase family.</text>
</comment>
<evidence type="ECO:0000313" key="10">
    <source>
        <dbReference type="Proteomes" id="UP001299608"/>
    </source>
</evidence>
<dbReference type="CDD" id="cd06502">
    <property type="entry name" value="TA_like"/>
    <property type="match status" value="1"/>
</dbReference>
<keyword evidence="3" id="KW-0663">Pyridoxal phosphate</keyword>
<comment type="cofactor">
    <cofactor evidence="1">
        <name>pyridoxal 5'-phosphate</name>
        <dbReference type="ChEBI" id="CHEBI:597326"/>
    </cofactor>
</comment>
<dbReference type="InterPro" id="IPR015422">
    <property type="entry name" value="PyrdxlP-dep_Trfase_small"/>
</dbReference>
<evidence type="ECO:0000256" key="5">
    <source>
        <dbReference type="PIRSR" id="PIRSR017617-1"/>
    </source>
</evidence>
<dbReference type="EMBL" id="JAKNGE010000001">
    <property type="protein sequence ID" value="MCG4743803.1"/>
    <property type="molecule type" value="Genomic_DNA"/>
</dbReference>
<keyword evidence="4" id="KW-0456">Lyase</keyword>
<protein>
    <submittedName>
        <fullName evidence="7">Low specificity L-threonine aldolase</fullName>
    </submittedName>
</protein>
<dbReference type="PANTHER" id="PTHR48097:SF9">
    <property type="entry name" value="L-THREONINE ALDOLASE"/>
    <property type="match status" value="1"/>
</dbReference>
<dbReference type="PIRSF" id="PIRSF017617">
    <property type="entry name" value="Thr_aldolase"/>
    <property type="match status" value="1"/>
</dbReference>
<name>A0AAW5BIJ1_9FIRM</name>